<dbReference type="PANTHER" id="PTHR43465">
    <property type="entry name" value="DUF1680 DOMAIN PROTEIN (AFU_ORTHOLOGUE AFUA_1G08910)"/>
    <property type="match status" value="1"/>
</dbReference>
<proteinExistence type="predicted"/>
<organism evidence="4 5">
    <name type="scientific">Microbispora siamensis</name>
    <dbReference type="NCBI Taxonomy" id="564413"/>
    <lineage>
        <taxon>Bacteria</taxon>
        <taxon>Bacillati</taxon>
        <taxon>Actinomycetota</taxon>
        <taxon>Actinomycetes</taxon>
        <taxon>Streptosporangiales</taxon>
        <taxon>Streptosporangiaceae</taxon>
        <taxon>Microbispora</taxon>
    </lineage>
</organism>
<reference evidence="4 5" key="1">
    <citation type="submission" date="2021-01" db="EMBL/GenBank/DDBJ databases">
        <title>Whole genome shotgun sequence of Microbispora siamensis NBRC 104113.</title>
        <authorList>
            <person name="Komaki H."/>
            <person name="Tamura T."/>
        </authorList>
    </citation>
    <scope>NUCLEOTIDE SEQUENCE [LARGE SCALE GENOMIC DNA]</scope>
    <source>
        <strain evidence="4 5">NBRC 104113</strain>
    </source>
</reference>
<dbReference type="Pfam" id="PF07944">
    <property type="entry name" value="Beta-AFase-like_GH127_cat"/>
    <property type="match status" value="1"/>
</dbReference>
<evidence type="ECO:0008006" key="6">
    <source>
        <dbReference type="Google" id="ProtNLM"/>
    </source>
</evidence>
<evidence type="ECO:0000313" key="4">
    <source>
        <dbReference type="EMBL" id="GIH59875.1"/>
    </source>
</evidence>
<accession>A0ABQ4GER5</accession>
<dbReference type="Pfam" id="PF20737">
    <property type="entry name" value="Glyco_hydro127C"/>
    <property type="match status" value="1"/>
</dbReference>
<feature type="domain" description="Non-reducing end beta-L-arabinofuranosidase-like GH127 catalytic" evidence="1">
    <location>
        <begin position="57"/>
        <end position="385"/>
    </location>
</feature>
<dbReference type="SUPFAM" id="SSF48208">
    <property type="entry name" value="Six-hairpin glycosidases"/>
    <property type="match status" value="1"/>
</dbReference>
<evidence type="ECO:0000259" key="1">
    <source>
        <dbReference type="Pfam" id="PF07944"/>
    </source>
</evidence>
<dbReference type="EMBL" id="BOOF01000003">
    <property type="protein sequence ID" value="GIH59875.1"/>
    <property type="molecule type" value="Genomic_DNA"/>
</dbReference>
<evidence type="ECO:0000313" key="5">
    <source>
        <dbReference type="Proteomes" id="UP000660454"/>
    </source>
</evidence>
<evidence type="ECO:0000259" key="2">
    <source>
        <dbReference type="Pfam" id="PF20736"/>
    </source>
</evidence>
<comment type="caution">
    <text evidence="4">The sequence shown here is derived from an EMBL/GenBank/DDBJ whole genome shotgun (WGS) entry which is preliminary data.</text>
</comment>
<feature type="domain" description="Non-reducing end beta-L-arabinofuranosidase-like GH127 middle" evidence="2">
    <location>
        <begin position="408"/>
        <end position="449"/>
    </location>
</feature>
<dbReference type="PANTHER" id="PTHR43465:SF2">
    <property type="entry name" value="DUF1680 DOMAIN PROTEIN (AFU_ORTHOLOGUE AFUA_1G08910)"/>
    <property type="match status" value="1"/>
</dbReference>
<dbReference type="InterPro" id="IPR049049">
    <property type="entry name" value="Beta-AFase-like_GH127_C"/>
</dbReference>
<dbReference type="InterPro" id="IPR049046">
    <property type="entry name" value="Beta-AFase-like_GH127_middle"/>
</dbReference>
<dbReference type="InterPro" id="IPR012878">
    <property type="entry name" value="Beta-AFase-like_GH127_cat"/>
</dbReference>
<dbReference type="RefSeq" id="WP_204047028.1">
    <property type="nucleotide sequence ID" value="NZ_BOOF01000003.1"/>
</dbReference>
<feature type="domain" description="Non-reducing end beta-L-arabinofuranosidase-like GH127 C-terminal" evidence="3">
    <location>
        <begin position="472"/>
        <end position="576"/>
    </location>
</feature>
<protein>
    <recommendedName>
        <fullName evidence="6">Glycoside hydrolase family 127 protein</fullName>
    </recommendedName>
</protein>
<gene>
    <name evidence="4" type="ORF">Msi02_06920</name>
</gene>
<name>A0ABQ4GER5_9ACTN</name>
<dbReference type="InterPro" id="IPR008928">
    <property type="entry name" value="6-hairpin_glycosidase_sf"/>
</dbReference>
<dbReference type="Proteomes" id="UP000660454">
    <property type="component" value="Unassembled WGS sequence"/>
</dbReference>
<sequence>MVSPVAPSSGALTPLGLPGVRLLPGFWGSQPTQTIIDHCYTWMERVGWIGNFAGEPRRGREFSDSEVYKLMEAMAWAGDPRIEELTRVVAAAQEADGYLNTKWPGARYTDLEWGHELYCYGHLIQAGIARKRTHGEDELWDVVRRAADHVCATFMEGTEVCGHPEIEMALVELYRETGAERYLEMARRFVERRGLPALADIEFGRAYYQDDLPVRRAEVFRGHAVRALYLACGVVDLAVETGDKELLETVERQWERTVARRTYLTGGMGSRHSGEAFGDDYELPPDRAYNETCAGVASVMLAHRLLLATGDPRYADLAERTLYNVVAAGPALDGKSFFYANPLQVRVPGEKVEGVSPRAEGGLRAPWREVSCCPTNLARTFASLPAYLATADERGIHVQHITPSVIGHDGLRVRVSTGYPWSGSVTLTVEEAPADPRRITVRVPGWAGGGRHEWERSWQQGEEVRLDIPMSPRWVRADPRVDAVRGCVAVERGPLVYCAESPGDAPLLSQIEVSTATPPVERGPSLEVAARHVVAEDDGWPYGEARTEQGEPMVLWLVPYHRWGNRGPATMRVWLPEAR</sequence>
<dbReference type="InterPro" id="IPR049174">
    <property type="entry name" value="Beta-AFase-like"/>
</dbReference>
<dbReference type="Pfam" id="PF20736">
    <property type="entry name" value="Glyco_hydro127M"/>
    <property type="match status" value="1"/>
</dbReference>
<evidence type="ECO:0000259" key="3">
    <source>
        <dbReference type="Pfam" id="PF20737"/>
    </source>
</evidence>
<keyword evidence="5" id="KW-1185">Reference proteome</keyword>